<sequence length="138" mass="16176">MARTLPHHGTFSPHVEATLLMREQLKTAFSEGTLAVPCHSKCSYLSAKQYIFFFLWNDSILFFVLFWFGLFSLNNRPWTFFLLADVYVLSSLCFRALSSDPKLFWQATPEQMYLNWRVWLHVRYFAGSRVACSEVTDI</sequence>
<keyword evidence="3" id="KW-1185">Reference proteome</keyword>
<comment type="caution">
    <text evidence="2">The sequence shown here is derived from an EMBL/GenBank/DDBJ whole genome shotgun (WGS) entry which is preliminary data.</text>
</comment>
<keyword evidence="1" id="KW-1133">Transmembrane helix</keyword>
<keyword evidence="1" id="KW-0472">Membrane</keyword>
<gene>
    <name evidence="2" type="ORF">HJG59_010384</name>
</gene>
<name>A0A7J8J0K0_MOLMO</name>
<dbReference type="InParanoid" id="A0A7J8J0K0"/>
<evidence type="ECO:0000313" key="2">
    <source>
        <dbReference type="EMBL" id="KAF6490010.1"/>
    </source>
</evidence>
<evidence type="ECO:0000256" key="1">
    <source>
        <dbReference type="SAM" id="Phobius"/>
    </source>
</evidence>
<dbReference type="EMBL" id="JACASF010000003">
    <property type="protein sequence ID" value="KAF6490010.1"/>
    <property type="molecule type" value="Genomic_DNA"/>
</dbReference>
<organism evidence="2 3">
    <name type="scientific">Molossus molossus</name>
    <name type="common">Pallas' mastiff bat</name>
    <name type="synonym">Vespertilio molossus</name>
    <dbReference type="NCBI Taxonomy" id="27622"/>
    <lineage>
        <taxon>Eukaryota</taxon>
        <taxon>Metazoa</taxon>
        <taxon>Chordata</taxon>
        <taxon>Craniata</taxon>
        <taxon>Vertebrata</taxon>
        <taxon>Euteleostomi</taxon>
        <taxon>Mammalia</taxon>
        <taxon>Eutheria</taxon>
        <taxon>Laurasiatheria</taxon>
        <taxon>Chiroptera</taxon>
        <taxon>Yangochiroptera</taxon>
        <taxon>Molossidae</taxon>
        <taxon>Molossus</taxon>
    </lineage>
</organism>
<feature type="transmembrane region" description="Helical" evidence="1">
    <location>
        <begin position="50"/>
        <end position="72"/>
    </location>
</feature>
<dbReference type="AlphaFoldDB" id="A0A7J8J0K0"/>
<proteinExistence type="predicted"/>
<accession>A0A7J8J0K0</accession>
<evidence type="ECO:0000313" key="3">
    <source>
        <dbReference type="Proteomes" id="UP000550707"/>
    </source>
</evidence>
<dbReference type="Proteomes" id="UP000550707">
    <property type="component" value="Unassembled WGS sequence"/>
</dbReference>
<reference evidence="2 3" key="1">
    <citation type="journal article" date="2020" name="Nature">
        <title>Six reference-quality genomes reveal evolution of bat adaptations.</title>
        <authorList>
            <person name="Jebb D."/>
            <person name="Huang Z."/>
            <person name="Pippel M."/>
            <person name="Hughes G.M."/>
            <person name="Lavrichenko K."/>
            <person name="Devanna P."/>
            <person name="Winkler S."/>
            <person name="Jermiin L.S."/>
            <person name="Skirmuntt E.C."/>
            <person name="Katzourakis A."/>
            <person name="Burkitt-Gray L."/>
            <person name="Ray D.A."/>
            <person name="Sullivan K.A.M."/>
            <person name="Roscito J.G."/>
            <person name="Kirilenko B.M."/>
            <person name="Davalos L.M."/>
            <person name="Corthals A.P."/>
            <person name="Power M.L."/>
            <person name="Jones G."/>
            <person name="Ransome R.D."/>
            <person name="Dechmann D.K.N."/>
            <person name="Locatelli A.G."/>
            <person name="Puechmaille S.J."/>
            <person name="Fedrigo O."/>
            <person name="Jarvis E.D."/>
            <person name="Hiller M."/>
            <person name="Vernes S.C."/>
            <person name="Myers E.W."/>
            <person name="Teeling E.C."/>
        </authorList>
    </citation>
    <scope>NUCLEOTIDE SEQUENCE [LARGE SCALE GENOMIC DNA]</scope>
    <source>
        <strain evidence="2">MMolMol1</strain>
        <tissue evidence="2">Muscle</tissue>
    </source>
</reference>
<keyword evidence="1" id="KW-0812">Transmembrane</keyword>
<protein>
    <submittedName>
        <fullName evidence="2">Uncharacterized protein</fullName>
    </submittedName>
</protein>